<comment type="cofactor">
    <cofactor evidence="1">
        <name>Mg(2+)</name>
        <dbReference type="ChEBI" id="CHEBI:18420"/>
    </cofactor>
</comment>
<dbReference type="CDD" id="cd18809">
    <property type="entry name" value="SF1_C_RecD"/>
    <property type="match status" value="1"/>
</dbReference>
<dbReference type="PANTHER" id="PTHR10492:SF90">
    <property type="entry name" value="ATP-DEPENDENT DNA HELICASE"/>
    <property type="match status" value="1"/>
</dbReference>
<dbReference type="Gene3D" id="3.40.50.300">
    <property type="entry name" value="P-loop containing nucleotide triphosphate hydrolases"/>
    <property type="match status" value="1"/>
</dbReference>
<gene>
    <name evidence="4" type="primary">Pif1_1</name>
    <name evidence="4" type="ORF">Zm00014a_017490</name>
</gene>
<keyword evidence="1" id="KW-0547">Nucleotide-binding</keyword>
<dbReference type="PANTHER" id="PTHR10492">
    <property type="match status" value="1"/>
</dbReference>
<accession>A0A3L6D8M7</accession>
<evidence type="ECO:0000313" key="5">
    <source>
        <dbReference type="Proteomes" id="UP000251960"/>
    </source>
</evidence>
<keyword evidence="1" id="KW-0067">ATP-binding</keyword>
<feature type="domain" description="DNA helicase Pif1-like DEAD-box helicase" evidence="2">
    <location>
        <begin position="1"/>
        <end position="113"/>
    </location>
</feature>
<evidence type="ECO:0000259" key="2">
    <source>
        <dbReference type="Pfam" id="PF05970"/>
    </source>
</evidence>
<comment type="similarity">
    <text evidence="1">Belongs to the helicase family.</text>
</comment>
<dbReference type="GO" id="GO:0006281">
    <property type="term" value="P:DNA repair"/>
    <property type="evidence" value="ECO:0007669"/>
    <property type="project" value="UniProtKB-KW"/>
</dbReference>
<dbReference type="Pfam" id="PF21530">
    <property type="entry name" value="Pif1_2B_dom"/>
    <property type="match status" value="1"/>
</dbReference>
<organism evidence="4 5">
    <name type="scientific">Zea mays</name>
    <name type="common">Maize</name>
    <dbReference type="NCBI Taxonomy" id="4577"/>
    <lineage>
        <taxon>Eukaryota</taxon>
        <taxon>Viridiplantae</taxon>
        <taxon>Streptophyta</taxon>
        <taxon>Embryophyta</taxon>
        <taxon>Tracheophyta</taxon>
        <taxon>Spermatophyta</taxon>
        <taxon>Magnoliopsida</taxon>
        <taxon>Liliopsida</taxon>
        <taxon>Poales</taxon>
        <taxon>Poaceae</taxon>
        <taxon>PACMAD clade</taxon>
        <taxon>Panicoideae</taxon>
        <taxon>Andropogonodae</taxon>
        <taxon>Andropogoneae</taxon>
        <taxon>Tripsacinae</taxon>
        <taxon>Zea</taxon>
    </lineage>
</organism>
<dbReference type="GO" id="GO:0000723">
    <property type="term" value="P:telomere maintenance"/>
    <property type="evidence" value="ECO:0007669"/>
    <property type="project" value="InterPro"/>
</dbReference>
<comment type="catalytic activity">
    <reaction evidence="1">
        <text>ATP + H2O = ADP + phosphate + H(+)</text>
        <dbReference type="Rhea" id="RHEA:13065"/>
        <dbReference type="ChEBI" id="CHEBI:15377"/>
        <dbReference type="ChEBI" id="CHEBI:15378"/>
        <dbReference type="ChEBI" id="CHEBI:30616"/>
        <dbReference type="ChEBI" id="CHEBI:43474"/>
        <dbReference type="ChEBI" id="CHEBI:456216"/>
        <dbReference type="EC" id="5.6.2.3"/>
    </reaction>
</comment>
<dbReference type="EMBL" id="NCVQ01000313">
    <property type="protein sequence ID" value="PWZ04407.1"/>
    <property type="molecule type" value="Genomic_DNA"/>
</dbReference>
<reference evidence="4 5" key="1">
    <citation type="journal article" date="2018" name="Nat. Genet.">
        <title>Extensive intraspecific gene order and gene structural variations between Mo17 and other maize genomes.</title>
        <authorList>
            <person name="Sun S."/>
            <person name="Zhou Y."/>
            <person name="Chen J."/>
            <person name="Shi J."/>
            <person name="Zhao H."/>
            <person name="Zhao H."/>
            <person name="Song W."/>
            <person name="Zhang M."/>
            <person name="Cui Y."/>
            <person name="Dong X."/>
            <person name="Liu H."/>
            <person name="Ma X."/>
            <person name="Jiao Y."/>
            <person name="Wang B."/>
            <person name="Wei X."/>
            <person name="Stein J.C."/>
            <person name="Glaubitz J.C."/>
            <person name="Lu F."/>
            <person name="Yu G."/>
            <person name="Liang C."/>
            <person name="Fengler K."/>
            <person name="Li B."/>
            <person name="Rafalski A."/>
            <person name="Schnable P.S."/>
            <person name="Ware D.H."/>
            <person name="Buckler E.S."/>
            <person name="Lai J."/>
        </authorList>
    </citation>
    <scope>NUCLEOTIDE SEQUENCE [LARGE SCALE GENOMIC DNA]</scope>
    <source>
        <strain evidence="5">cv. Missouri 17</strain>
        <tissue evidence="4">Seedling</tissue>
    </source>
</reference>
<dbReference type="Pfam" id="PF05970">
    <property type="entry name" value="PIF1"/>
    <property type="match status" value="1"/>
</dbReference>
<evidence type="ECO:0000259" key="3">
    <source>
        <dbReference type="Pfam" id="PF21530"/>
    </source>
</evidence>
<evidence type="ECO:0000313" key="4">
    <source>
        <dbReference type="EMBL" id="PWZ04407.1"/>
    </source>
</evidence>
<dbReference type="GO" id="GO:0005524">
    <property type="term" value="F:ATP binding"/>
    <property type="evidence" value="ECO:0007669"/>
    <property type="project" value="UniProtKB-KW"/>
</dbReference>
<sequence>MTHRHAFEAKDCSLRDLLSLKSTQAAQFPFGGKTIVLGGDPRQILPVIEGGTQAQIINAAITNSPLWSSVTILHLTQNMRLCSTHLTESERAQLAHFSAWILDVGNGTISATERAGESKPTWIQIPDEFLLAPEKNQVPAFIAEIDPKLAENYNDPSYLRQRAILTPTNDVADLINDHIVDLIPGFHRQYLSCDRIAPQSNVGGTLDLLYPIEFLNSIDGNNFPQHKLLLKKGVPIMLLQNLNQSEGLYNGTRIIITALGDLILEARIITGTHIGKIVLIPRICLPLKTIRVPFVLERRQYPIKICYAMTINKSQGQTLSQVGIYLKKPVFTHGQLYVAISRVTSKEGLKILIEDDDGRSSKETKNIVYKEIFSRIATNATVTSS</sequence>
<dbReference type="GO" id="GO:0006310">
    <property type="term" value="P:DNA recombination"/>
    <property type="evidence" value="ECO:0007669"/>
    <property type="project" value="UniProtKB-KW"/>
</dbReference>
<dbReference type="InterPro" id="IPR027417">
    <property type="entry name" value="P-loop_NTPase"/>
</dbReference>
<feature type="domain" description="DNA helicase Pif1-like 2B" evidence="3">
    <location>
        <begin position="213"/>
        <end position="259"/>
    </location>
</feature>
<proteinExistence type="inferred from homology"/>
<comment type="caution">
    <text evidence="4">The sequence shown here is derived from an EMBL/GenBank/DDBJ whole genome shotgun (WGS) entry which is preliminary data.</text>
</comment>
<dbReference type="FunFam" id="3.40.50.300:FF:002884">
    <property type="entry name" value="ATP-dependent DNA helicase"/>
    <property type="match status" value="1"/>
</dbReference>
<name>A0A3L6D8M7_MAIZE</name>
<dbReference type="InterPro" id="IPR049163">
    <property type="entry name" value="Pif1-like_2B_dom"/>
</dbReference>
<dbReference type="GO" id="GO:0043139">
    <property type="term" value="F:5'-3' DNA helicase activity"/>
    <property type="evidence" value="ECO:0007669"/>
    <property type="project" value="UniProtKB-EC"/>
</dbReference>
<keyword evidence="1" id="KW-0378">Hydrolase</keyword>
<keyword evidence="1" id="KW-0233">DNA recombination</keyword>
<dbReference type="SUPFAM" id="SSF52540">
    <property type="entry name" value="P-loop containing nucleoside triphosphate hydrolases"/>
    <property type="match status" value="1"/>
</dbReference>
<protein>
    <recommendedName>
        <fullName evidence="1">ATP-dependent DNA helicase</fullName>
        <ecNumber evidence="1">5.6.2.3</ecNumber>
    </recommendedName>
</protein>
<keyword evidence="1 4" id="KW-0347">Helicase</keyword>
<dbReference type="EC" id="5.6.2.3" evidence="1"/>
<dbReference type="Proteomes" id="UP000251960">
    <property type="component" value="Unassembled WGS sequence"/>
</dbReference>
<dbReference type="AlphaFoldDB" id="A0A3L6D8M7"/>
<dbReference type="GO" id="GO:0016787">
    <property type="term" value="F:hydrolase activity"/>
    <property type="evidence" value="ECO:0007669"/>
    <property type="project" value="UniProtKB-KW"/>
</dbReference>
<keyword evidence="1" id="KW-0234">DNA repair</keyword>
<dbReference type="InterPro" id="IPR010285">
    <property type="entry name" value="DNA_helicase_pif1-like_DEAD"/>
</dbReference>
<keyword evidence="1" id="KW-0227">DNA damage</keyword>
<evidence type="ECO:0000256" key="1">
    <source>
        <dbReference type="RuleBase" id="RU363044"/>
    </source>
</evidence>